<evidence type="ECO:0000313" key="4">
    <source>
        <dbReference type="Proteomes" id="UP001225761"/>
    </source>
</evidence>
<reference evidence="3 4" key="1">
    <citation type="submission" date="2023-05" db="EMBL/GenBank/DDBJ databases">
        <title>Novel species of genus Flectobacillus isolated from stream in China.</title>
        <authorList>
            <person name="Lu H."/>
        </authorList>
    </citation>
    <scope>NUCLEOTIDE SEQUENCE [LARGE SCALE GENOMIC DNA]</scope>
    <source>
        <strain evidence="3 4">LFS242W</strain>
    </source>
</reference>
<sequence>MKEIVSSKIKQARILQAMSLQDLADRIGVSKQMISKYEKGDSIPSSKMLIKLAKALEVKMDYFFLSSSVELGEINFRKKNSFSIKKINSLKEKIKIELSNYLEIENILQINNSFENPIKRRKVSATNDIEEIVSDLRIEWEIGFDPIHNIIQLLEDKEIKIIEINEPENNFDGLATIINGKYPVVVLNKTFSVERKRFTLLHELGHLLLELPECDVKFEENICNRFAAEFLFPQNLVIKEFGNKRESISFRELVEVQKKYGISIRAIIYRLKDANIFSENRLTEFYKKLNFNPALKKEIDQERFQSSEVSHRYEQLVYRALSQELISINKAASLLNVNVNEVLKSSIM</sequence>
<comment type="similarity">
    <text evidence="1">Belongs to the short-chain fatty acyl-CoA assimilation regulator (ScfR) family.</text>
</comment>
<keyword evidence="4" id="KW-1185">Reference proteome</keyword>
<dbReference type="Gene3D" id="1.10.10.2910">
    <property type="match status" value="1"/>
</dbReference>
<comment type="caution">
    <text evidence="3">The sequence shown here is derived from an EMBL/GenBank/DDBJ whole genome shotgun (WGS) entry which is preliminary data.</text>
</comment>
<organism evidence="3 4">
    <name type="scientific">Flectobacillus rivi</name>
    <dbReference type="NCBI Taxonomy" id="2984209"/>
    <lineage>
        <taxon>Bacteria</taxon>
        <taxon>Pseudomonadati</taxon>
        <taxon>Bacteroidota</taxon>
        <taxon>Cytophagia</taxon>
        <taxon>Cytophagales</taxon>
        <taxon>Flectobacillaceae</taxon>
        <taxon>Flectobacillus</taxon>
    </lineage>
</organism>
<dbReference type="InterPro" id="IPR001387">
    <property type="entry name" value="Cro/C1-type_HTH"/>
</dbReference>
<gene>
    <name evidence="3" type="ORF">QM481_06150</name>
</gene>
<feature type="domain" description="HTH cro/C1-type" evidence="2">
    <location>
        <begin position="9"/>
        <end position="63"/>
    </location>
</feature>
<dbReference type="Pfam" id="PF06114">
    <property type="entry name" value="Peptidase_M78"/>
    <property type="match status" value="1"/>
</dbReference>
<dbReference type="PANTHER" id="PTHR43236:SF1">
    <property type="entry name" value="BLL7220 PROTEIN"/>
    <property type="match status" value="1"/>
</dbReference>
<dbReference type="Pfam" id="PF01381">
    <property type="entry name" value="HTH_3"/>
    <property type="match status" value="1"/>
</dbReference>
<protein>
    <submittedName>
        <fullName evidence="3">XRE family transcriptional regulator</fullName>
    </submittedName>
</protein>
<evidence type="ECO:0000256" key="1">
    <source>
        <dbReference type="ARBA" id="ARBA00007227"/>
    </source>
</evidence>
<name>A0ABT6YYZ3_9BACT</name>
<dbReference type="RefSeq" id="WP_283381090.1">
    <property type="nucleotide sequence ID" value="NZ_JASHIE010000003.1"/>
</dbReference>
<dbReference type="CDD" id="cd00093">
    <property type="entry name" value="HTH_XRE"/>
    <property type="match status" value="1"/>
</dbReference>
<dbReference type="EMBL" id="JASHIE010000003">
    <property type="protein sequence ID" value="MDI9874101.1"/>
    <property type="molecule type" value="Genomic_DNA"/>
</dbReference>
<dbReference type="SUPFAM" id="SSF47413">
    <property type="entry name" value="lambda repressor-like DNA-binding domains"/>
    <property type="match status" value="1"/>
</dbReference>
<proteinExistence type="inferred from homology"/>
<dbReference type="Proteomes" id="UP001225761">
    <property type="component" value="Unassembled WGS sequence"/>
</dbReference>
<dbReference type="InterPro" id="IPR052345">
    <property type="entry name" value="Rad_response_metalloprotease"/>
</dbReference>
<dbReference type="PROSITE" id="PS50943">
    <property type="entry name" value="HTH_CROC1"/>
    <property type="match status" value="1"/>
</dbReference>
<dbReference type="SMART" id="SM00530">
    <property type="entry name" value="HTH_XRE"/>
    <property type="match status" value="1"/>
</dbReference>
<dbReference type="InterPro" id="IPR010982">
    <property type="entry name" value="Lambda_DNA-bd_dom_sf"/>
</dbReference>
<evidence type="ECO:0000313" key="3">
    <source>
        <dbReference type="EMBL" id="MDI9874101.1"/>
    </source>
</evidence>
<dbReference type="PANTHER" id="PTHR43236">
    <property type="entry name" value="ANTITOXIN HIGA1"/>
    <property type="match status" value="1"/>
</dbReference>
<dbReference type="InterPro" id="IPR010359">
    <property type="entry name" value="IrrE_HExxH"/>
</dbReference>
<evidence type="ECO:0000259" key="2">
    <source>
        <dbReference type="PROSITE" id="PS50943"/>
    </source>
</evidence>
<dbReference type="Gene3D" id="1.10.260.40">
    <property type="entry name" value="lambda repressor-like DNA-binding domains"/>
    <property type="match status" value="1"/>
</dbReference>
<accession>A0ABT6YYZ3</accession>